<sequence length="105" mass="11892">MKDFQKGTELTDRLTAVDMNVTFAESIYDLPDQCRIGIVDLDEVKFGNVKFISELSSQTNMILLGYMEKIQKESRDKLIAAGCDLVILKSSLFKNIQSLVKELLK</sequence>
<protein>
    <recommendedName>
        <fullName evidence="2">Response regulatory domain-containing protein</fullName>
    </recommendedName>
</protein>
<gene>
    <name evidence="1" type="ORF">METZ01_LOCUS132599</name>
</gene>
<organism evidence="1">
    <name type="scientific">marine metagenome</name>
    <dbReference type="NCBI Taxonomy" id="408172"/>
    <lineage>
        <taxon>unclassified sequences</taxon>
        <taxon>metagenomes</taxon>
        <taxon>ecological metagenomes</taxon>
    </lineage>
</organism>
<evidence type="ECO:0008006" key="2">
    <source>
        <dbReference type="Google" id="ProtNLM"/>
    </source>
</evidence>
<dbReference type="EMBL" id="UINC01018906">
    <property type="protein sequence ID" value="SVA79745.1"/>
    <property type="molecule type" value="Genomic_DNA"/>
</dbReference>
<name>A0A381YRV7_9ZZZZ</name>
<dbReference type="AlphaFoldDB" id="A0A381YRV7"/>
<reference evidence="1" key="1">
    <citation type="submission" date="2018-05" db="EMBL/GenBank/DDBJ databases">
        <authorList>
            <person name="Lanie J.A."/>
            <person name="Ng W.-L."/>
            <person name="Kazmierczak K.M."/>
            <person name="Andrzejewski T.M."/>
            <person name="Davidsen T.M."/>
            <person name="Wayne K.J."/>
            <person name="Tettelin H."/>
            <person name="Glass J.I."/>
            <person name="Rusch D."/>
            <person name="Podicherti R."/>
            <person name="Tsui H.-C.T."/>
            <person name="Winkler M.E."/>
        </authorList>
    </citation>
    <scope>NUCLEOTIDE SEQUENCE</scope>
</reference>
<proteinExistence type="predicted"/>
<accession>A0A381YRV7</accession>
<evidence type="ECO:0000313" key="1">
    <source>
        <dbReference type="EMBL" id="SVA79745.1"/>
    </source>
</evidence>